<gene>
    <name evidence="2" type="ORF">Poly21_56070</name>
</gene>
<keyword evidence="1" id="KW-0812">Transmembrane</keyword>
<dbReference type="AlphaFoldDB" id="A0A5C6B3Q6"/>
<keyword evidence="1" id="KW-0472">Membrane</keyword>
<proteinExistence type="predicted"/>
<keyword evidence="3" id="KW-1185">Reference proteome</keyword>
<feature type="transmembrane region" description="Helical" evidence="1">
    <location>
        <begin position="20"/>
        <end position="43"/>
    </location>
</feature>
<accession>A0A5C6B3Q6</accession>
<keyword evidence="1" id="KW-1133">Transmembrane helix</keyword>
<comment type="caution">
    <text evidence="2">The sequence shown here is derived from an EMBL/GenBank/DDBJ whole genome shotgun (WGS) entry which is preliminary data.</text>
</comment>
<evidence type="ECO:0000256" key="1">
    <source>
        <dbReference type="SAM" id="Phobius"/>
    </source>
</evidence>
<organism evidence="2 3">
    <name type="scientific">Allorhodopirellula heiligendammensis</name>
    <dbReference type="NCBI Taxonomy" id="2714739"/>
    <lineage>
        <taxon>Bacteria</taxon>
        <taxon>Pseudomonadati</taxon>
        <taxon>Planctomycetota</taxon>
        <taxon>Planctomycetia</taxon>
        <taxon>Pirellulales</taxon>
        <taxon>Pirellulaceae</taxon>
        <taxon>Allorhodopirellula</taxon>
    </lineage>
</organism>
<protein>
    <submittedName>
        <fullName evidence="2">Uncharacterized protein</fullName>
    </submittedName>
</protein>
<dbReference type="Proteomes" id="UP000319908">
    <property type="component" value="Unassembled WGS sequence"/>
</dbReference>
<sequence>MNKSDCKSAMIGPRRFQWQVSGWCGGVFGGSAWLVPIAAILAFNGQPKLAILPAGSCVLMNLLGAVLWYLRDRILPFPALMGLLAAFSVSTPLIWFATSLYATPESLASLNWPQHAMPSILAALICPVIIAWFCILEYSHANEPVASQRVHR</sequence>
<feature type="transmembrane region" description="Helical" evidence="1">
    <location>
        <begin position="49"/>
        <end position="70"/>
    </location>
</feature>
<evidence type="ECO:0000313" key="2">
    <source>
        <dbReference type="EMBL" id="TWU06540.1"/>
    </source>
</evidence>
<name>A0A5C6B3Q6_9BACT</name>
<feature type="transmembrane region" description="Helical" evidence="1">
    <location>
        <begin position="77"/>
        <end position="96"/>
    </location>
</feature>
<evidence type="ECO:0000313" key="3">
    <source>
        <dbReference type="Proteomes" id="UP000319908"/>
    </source>
</evidence>
<reference evidence="2 3" key="1">
    <citation type="journal article" date="2020" name="Antonie Van Leeuwenhoek">
        <title>Rhodopirellula heiligendammensis sp. nov., Rhodopirellula pilleata sp. nov., and Rhodopirellula solitaria sp. nov. isolated from natural or artificial marine surfaces in Northern Germany and California, USA, and emended description of the genus Rhodopirellula.</title>
        <authorList>
            <person name="Kallscheuer N."/>
            <person name="Wiegand S."/>
            <person name="Jogler M."/>
            <person name="Boedeker C."/>
            <person name="Peeters S.H."/>
            <person name="Rast P."/>
            <person name="Heuer A."/>
            <person name="Jetten M.S.M."/>
            <person name="Rohde M."/>
            <person name="Jogler C."/>
        </authorList>
    </citation>
    <scope>NUCLEOTIDE SEQUENCE [LARGE SCALE GENOMIC DNA]</scope>
    <source>
        <strain evidence="2 3">Poly21</strain>
    </source>
</reference>
<dbReference type="RefSeq" id="WP_146410021.1">
    <property type="nucleotide sequence ID" value="NZ_SJPU01000012.1"/>
</dbReference>
<dbReference type="EMBL" id="SJPU01000012">
    <property type="protein sequence ID" value="TWU06540.1"/>
    <property type="molecule type" value="Genomic_DNA"/>
</dbReference>
<dbReference type="OrthoDB" id="282997at2"/>
<feature type="transmembrane region" description="Helical" evidence="1">
    <location>
        <begin position="116"/>
        <end position="136"/>
    </location>
</feature>